<keyword evidence="2" id="KW-1185">Reference proteome</keyword>
<accession>A0ABZ0Z027</accession>
<name>A0ABZ0Z027_9CAUD</name>
<organism evidence="1 2">
    <name type="scientific">phage Lak_Megaphage_RVC_AP3_GC26</name>
    <dbReference type="NCBI Taxonomy" id="3109225"/>
    <lineage>
        <taxon>Viruses</taxon>
        <taxon>Duplodnaviria</taxon>
        <taxon>Heunggongvirae</taxon>
        <taxon>Uroviricota</taxon>
        <taxon>Caudoviricetes</taxon>
        <taxon>Caudoviricetes code 15 clade</taxon>
    </lineage>
</organism>
<dbReference type="Proteomes" id="UP001348805">
    <property type="component" value="Segment"/>
</dbReference>
<protein>
    <submittedName>
        <fullName evidence="1">Uncharacterized protein</fullName>
    </submittedName>
</protein>
<dbReference type="EMBL" id="OR769219">
    <property type="protein sequence ID" value="WQJ51422.1"/>
    <property type="molecule type" value="Genomic_DNA"/>
</dbReference>
<proteinExistence type="predicted"/>
<evidence type="ECO:0000313" key="1">
    <source>
        <dbReference type="EMBL" id="WQJ51422.1"/>
    </source>
</evidence>
<sequence length="103" mass="12006">MVFSELTNNNTVTIYTKNEVNTYFVKRIESNDISTNVILEDYNYMITVPRDVSFYILHIHNDISIITCDNRIIELINTVKRLTKNSIGLQLNELFGNVFKTNI</sequence>
<reference evidence="1 2" key="1">
    <citation type="submission" date="2023-11" db="EMBL/GenBank/DDBJ databases">
        <authorList>
            <person name="Cook R."/>
            <person name="Crisci M."/>
            <person name="Pye H."/>
            <person name="Adriaenssens E."/>
            <person name="Santini J."/>
        </authorList>
    </citation>
    <scope>NUCLEOTIDE SEQUENCE [LARGE SCALE GENOMIC DNA]</scope>
    <source>
        <strain evidence="1">Lak_Megaphage_RVC_AP3_GC26</strain>
    </source>
</reference>
<evidence type="ECO:0000313" key="2">
    <source>
        <dbReference type="Proteomes" id="UP001348805"/>
    </source>
</evidence>